<feature type="region of interest" description="Disordered" evidence="6">
    <location>
        <begin position="1736"/>
        <end position="1755"/>
    </location>
</feature>
<keyword evidence="5" id="KW-0175">Coiled coil</keyword>
<feature type="coiled-coil region" evidence="5">
    <location>
        <begin position="352"/>
        <end position="382"/>
    </location>
</feature>
<evidence type="ECO:0000313" key="9">
    <source>
        <dbReference type="EMBL" id="SZX62602.1"/>
    </source>
</evidence>
<feature type="region of interest" description="Disordered" evidence="6">
    <location>
        <begin position="1309"/>
        <end position="1345"/>
    </location>
</feature>
<protein>
    <recommendedName>
        <fullName evidence="8">Ion transport domain-containing protein</fullName>
    </recommendedName>
</protein>
<organism evidence="9 10">
    <name type="scientific">Tetradesmus obliquus</name>
    <name type="common">Green alga</name>
    <name type="synonym">Acutodesmus obliquus</name>
    <dbReference type="NCBI Taxonomy" id="3088"/>
    <lineage>
        <taxon>Eukaryota</taxon>
        <taxon>Viridiplantae</taxon>
        <taxon>Chlorophyta</taxon>
        <taxon>core chlorophytes</taxon>
        <taxon>Chlorophyceae</taxon>
        <taxon>CS clade</taxon>
        <taxon>Sphaeropleales</taxon>
        <taxon>Scenedesmaceae</taxon>
        <taxon>Tetradesmus</taxon>
    </lineage>
</organism>
<dbReference type="SUPFAM" id="SSF81324">
    <property type="entry name" value="Voltage-gated potassium channels"/>
    <property type="match status" value="4"/>
</dbReference>
<feature type="compositionally biased region" description="Low complexity" evidence="6">
    <location>
        <begin position="217"/>
        <end position="230"/>
    </location>
</feature>
<feature type="transmembrane region" description="Helical" evidence="7">
    <location>
        <begin position="2368"/>
        <end position="2389"/>
    </location>
</feature>
<feature type="transmembrane region" description="Helical" evidence="7">
    <location>
        <begin position="921"/>
        <end position="939"/>
    </location>
</feature>
<feature type="transmembrane region" description="Helical" evidence="7">
    <location>
        <begin position="1015"/>
        <end position="1048"/>
    </location>
</feature>
<feature type="region of interest" description="Disordered" evidence="6">
    <location>
        <begin position="207"/>
        <end position="242"/>
    </location>
</feature>
<feature type="transmembrane region" description="Helical" evidence="7">
    <location>
        <begin position="522"/>
        <end position="553"/>
    </location>
</feature>
<feature type="transmembrane region" description="Helical" evidence="7">
    <location>
        <begin position="2025"/>
        <end position="2043"/>
    </location>
</feature>
<feature type="region of interest" description="Disordered" evidence="6">
    <location>
        <begin position="1899"/>
        <end position="1991"/>
    </location>
</feature>
<dbReference type="PANTHER" id="PTHR10037">
    <property type="entry name" value="VOLTAGE-GATED CATION CHANNEL CALCIUM AND SODIUM"/>
    <property type="match status" value="1"/>
</dbReference>
<comment type="subcellular location">
    <subcellularLocation>
        <location evidence="1">Membrane</location>
        <topology evidence="1">Multi-pass membrane protein</topology>
    </subcellularLocation>
</comment>
<feature type="transmembrane region" description="Helical" evidence="7">
    <location>
        <begin position="2055"/>
        <end position="2075"/>
    </location>
</feature>
<dbReference type="Pfam" id="PF00520">
    <property type="entry name" value="Ion_trans"/>
    <property type="match status" value="4"/>
</dbReference>
<feature type="transmembrane region" description="Helical" evidence="7">
    <location>
        <begin position="2333"/>
        <end position="2356"/>
    </location>
</feature>
<feature type="compositionally biased region" description="Low complexity" evidence="6">
    <location>
        <begin position="17"/>
        <end position="38"/>
    </location>
</feature>
<sequence>MQRPPGTGQDGAARPRSGSNPGGCSAAAAAGRRAAASSSGGGAPPSGQAAAGYRNTSSPSPAGGLSPELSQDLEGMNPGGPDSSFAGHELYRALRGSQGDDPLTDELLWDGDFLISQREFIQKKQEEQLLERLERRMGRVRATPRSDMPAPQVDAAGADGAAAAAAARVSVSSSGAAAAASLGAAATAVVTGNKLMNFIGRMRPKSSTVAPAPLEPVSPSGGDTTPSPGTSQPPSPVKTTAAAAAAAAGAAAPAAPPEQTLTAAAAAAAAASANERRQTSDAGRFSSSGSATTTPRLFTRLLFSIGVSSPGASPRTGKLGNLVAEDDSAKVAAAGTEAAAAGGDGVVEVNALAARKASVKAAEEQAKQQKEALERLDTAQRLEVEAEHAEYSYIRRTAIKICTHSDFELIVLLMIFGNCISLAAYDPVNHDGPRNAMLAKIDLALNIAFTVEMVLRILSIGGVLAYLRHPWNSFDCAMVLAGYTTFIPMDASSSGGGLEGLKALRALRAMRPLRTITRFPALRSIVVCFLEAVPLLVSVAAMLLFFLFIFAVAGTELLDEAFHYGCRDPATGEAEWANLDGVQDEFGCGARQCPAEFSECYKFDKSTAREMAGFDNVGLAMISVFQSMTLSNWSFTMYRTMDFLSPVIVMYWLAMIIFGAYFVLNLFLAVLKTKFAKAQSLLHEKRRHRRALKGEQGRAKQNILMKAAGWARGQVKGFMAARANKDALASHINEVVAKKAAASEMGEFDTPRSNITGFTEFVAGVQASAASAPAAGVACVTVAPAADAAPQPSAASVGAAASRPSAAALASNSAKPVLERQMSKSSMGSGMSGYSGYTGVTGVTGTSGMSGTSQCLLSIEEFDESVEDLPAAKRYAMMLQYRIRVLVTSSMFNNIFLLAIIANTVALALTHEGMTHEFEEGLHQANLAFTILFTVEMLAKIAGLNLFAYLSDAWSLFDALVVAFSLVEMVTELVARSNASGLTALRSVRSLRVLRSFRVLRVMKMFKYLDSLKMIAAVLMSCMSSFASIVVLLVLFWLVFSIMGLHVFGGLKLDEPWPNHDDLINALIMNFNTLNLENFQTQMYSAIRATNYASSAFWLAWVIMGKYILLMLFLAVTLDAFERKYEADIKKGVRSQSMASSMFSRLKGAGKKLRGMASSIAGSGSGKSVFGGVWGGGSKLKDGGSGVGSGKAAAGAKASAAGGDAVQHDAIAAFRPTAEEAPGAQRRSTTEHRRRSMDGGKQGSQQPHHRRRSSEAAGSEMPHQPETKGPVAESAFNSQGSGSGSWGTGLIRRRRMLGLQMQYEVAVPQQYRRSSSASAGSSNNGGSRRTSLEAAGSGQLALQQSGAVTEGAAGMYSTGSMRRTSSGGASAISSSSSSASLSVKREAAAAFAAAAAANALLPPEFMFPDLLHSSSEEEGPAKANARRRNDAASPDGYGSALSAALAITGGAAAASKAGSRPGSSSRKKKSSSRHGNRGSSSSSAEDDGDAPFTWHEFLATVAAIDHPDIVRQQRQQLLQQQQDAAESLVGMLALGPIAEGVEPAPSPIPGMHSRTAPGYTLALEDAGTATFSNGVAGAAAAAALAGRASPPASSRRVPTPPLDPRPAAAAAPAAGARRIIGQQPLALDVLENELQSLGLAAVDAEPKTPYLLVHGPSSSSGAAAQWPPGEAAAASAERSSNPRSRWPGLQDESRPASPRTASGVSWGAPTELSPRTAAAAGSPSDVRAQPGILVTPREGEQQGSGSGGSPPRQQRRVTLFTESMRQRGESPEPGTKSIYNHQLHTAAAAGRKLGGLTQPDAAEELLDLLGGAPAGSSTAAGRSYGGAQDVLGAAVPGSSAADMLLLAGMGSSCVEPSITAKAIKRRKAAGAVSFAAVDTAAAAAAAAAAPVAAELPGGIEDGSSGMQQPGRQVSRGVSDAASSAADTTGAESSAASESRSHGGAAAGGGARQLTRSASMGSEAALSDGGQSYVSGGQGSQSGAWSVGNSSRRSRTYPDMAGTSLWLFKDDNAFRLHLYSIVTARWFDYVMFFFIVLNCVAMAYEYPHMSRDNLDGAILFWSDMVFTICFAIEALMKVVAFGFKPYISFFQNQVDFTIVVTSLVMLALDTMNLETIKALRVLRAIKPLRALTRSAGMQLIFKSLTLSLAAMGNVSIVVMLFFLIFAILGVQLFHGKFWSCNDTSVAGKDECFGTYINADGLEVARMWSNAPYTFDHLGMAMVSLFITATLNGYTEIMWAAMAAPEEPGLQPKPMNNWSSFFFFAAFVLVVAYTLLNLYIGVVFYQFSRIRLQSQTGSAFLTDDQTEWVELSRLVFRLKPPEKSPVPVNKLRKKLYYFVMSKQFGVGLMVVIIANSALMATVHYNEPHEMIVVVEALNYAFTCIYVLEFLIKLGGLGWEGYWKNSWNKFDLLLLVSSLVDMIVALVMGSHASFLKVQTIMRLLRLARVVKLMRSMKGLRSLFGTLIVSLPAFWNVGALLGLLFFMYAYVGMLLLGSVKHNGGLNEHTNFERFWTAALTLFKVATNDNWTDVMVACMIKPPDCDPALGECGSWVVYPYFISFVLIVSIIMLNLFTAVILESFEAQQEQDRWKLRPDHLDEFVDLWAEYDDGSGTIDPKDLEGMLLRLSPPLGLGPGASSTDVLRFVFDLDIPLLAGRVPFQRTAYELVRRCSGAEIPEGMLKDQIDRLVSRAFRNLKADEVLNFSVAVTVMRVQRKWRARMRAAKLKRKREFRAERGVAPAYSDVVAARHGMLKSALQRRQGGDLRWRPNAAYSQQWAAAEAELAAEQAAAAAAAALNRSSSGGMRRSNSSSGEVDADAQHWSSLAHFRASADGWVHRVTDGFQKLKVTSFFSGMAEGAVSGRSWFGSRSSSKAIPSNVCSRAVSEAASMATSVATSVGSKGGRAAGSDDGCDSCSMAVSTVAAESSGGSEAVQALQSNSRPLSKKR</sequence>
<dbReference type="STRING" id="3088.A0A383VD05"/>
<dbReference type="InterPro" id="IPR027359">
    <property type="entry name" value="Volt_channel_dom_sf"/>
</dbReference>
<dbReference type="InterPro" id="IPR043203">
    <property type="entry name" value="VGCC_Ca_Na"/>
</dbReference>
<keyword evidence="2 7" id="KW-0812">Transmembrane</keyword>
<feature type="compositionally biased region" description="Low complexity" evidence="6">
    <location>
        <begin position="1312"/>
        <end position="1329"/>
    </location>
</feature>
<feature type="transmembrane region" description="Helical" evidence="7">
    <location>
        <begin position="883"/>
        <end position="909"/>
    </location>
</feature>
<feature type="region of interest" description="Disordered" evidence="6">
    <location>
        <begin position="1653"/>
        <end position="1729"/>
    </location>
</feature>
<evidence type="ECO:0000313" key="10">
    <source>
        <dbReference type="Proteomes" id="UP000256970"/>
    </source>
</evidence>
<feature type="domain" description="Ion transport" evidence="8">
    <location>
        <begin position="2024"/>
        <end position="2292"/>
    </location>
</feature>
<evidence type="ECO:0000256" key="4">
    <source>
        <dbReference type="ARBA" id="ARBA00023136"/>
    </source>
</evidence>
<evidence type="ECO:0000256" key="1">
    <source>
        <dbReference type="ARBA" id="ARBA00004141"/>
    </source>
</evidence>
<feature type="transmembrane region" description="Helical" evidence="7">
    <location>
        <begin position="2259"/>
        <end position="2283"/>
    </location>
</feature>
<feature type="transmembrane region" description="Helical" evidence="7">
    <location>
        <begin position="2095"/>
        <end position="2118"/>
    </location>
</feature>
<reference evidence="9 10" key="1">
    <citation type="submission" date="2016-10" db="EMBL/GenBank/DDBJ databases">
        <authorList>
            <person name="Cai Z."/>
        </authorList>
    </citation>
    <scope>NUCLEOTIDE SEQUENCE [LARGE SCALE GENOMIC DNA]</scope>
</reference>
<feature type="region of interest" description="Disordered" evidence="6">
    <location>
        <begin position="1587"/>
        <end position="1615"/>
    </location>
</feature>
<evidence type="ECO:0000256" key="7">
    <source>
        <dbReference type="SAM" id="Phobius"/>
    </source>
</evidence>
<evidence type="ECO:0000256" key="5">
    <source>
        <dbReference type="SAM" id="Coils"/>
    </source>
</evidence>
<evidence type="ECO:0000259" key="8">
    <source>
        <dbReference type="Pfam" id="PF00520"/>
    </source>
</evidence>
<proteinExistence type="predicted"/>
<feature type="domain" description="Ion transport" evidence="8">
    <location>
        <begin position="406"/>
        <end position="680"/>
    </location>
</feature>
<dbReference type="GO" id="GO:0001518">
    <property type="term" value="C:voltage-gated sodium channel complex"/>
    <property type="evidence" value="ECO:0007669"/>
    <property type="project" value="TreeGrafter"/>
</dbReference>
<feature type="transmembrane region" description="Helical" evidence="7">
    <location>
        <begin position="649"/>
        <end position="671"/>
    </location>
</feature>
<dbReference type="Proteomes" id="UP000256970">
    <property type="component" value="Unassembled WGS sequence"/>
</dbReference>
<feature type="compositionally biased region" description="Low complexity" evidence="6">
    <location>
        <begin position="1605"/>
        <end position="1615"/>
    </location>
</feature>
<keyword evidence="3 7" id="KW-1133">Transmembrane helix</keyword>
<feature type="compositionally biased region" description="Low complexity" evidence="6">
    <location>
        <begin position="1913"/>
        <end position="1943"/>
    </location>
</feature>
<feature type="transmembrane region" description="Helical" evidence="7">
    <location>
        <begin position="2459"/>
        <end position="2487"/>
    </location>
</feature>
<dbReference type="Gene3D" id="1.10.287.70">
    <property type="match status" value="4"/>
</dbReference>
<evidence type="ECO:0000256" key="2">
    <source>
        <dbReference type="ARBA" id="ARBA00022692"/>
    </source>
</evidence>
<feature type="transmembrane region" description="Helical" evidence="7">
    <location>
        <begin position="2409"/>
        <end position="2432"/>
    </location>
</feature>
<dbReference type="Gene3D" id="1.20.120.350">
    <property type="entry name" value="Voltage-gated potassium channels. Chain C"/>
    <property type="match status" value="4"/>
</dbReference>
<feature type="region of interest" description="Disordered" evidence="6">
    <location>
        <begin position="1214"/>
        <end position="1288"/>
    </location>
</feature>
<dbReference type="Gene3D" id="1.10.238.10">
    <property type="entry name" value="EF-hand"/>
    <property type="match status" value="1"/>
</dbReference>
<dbReference type="InterPro" id="IPR005821">
    <property type="entry name" value="Ion_trans_dom"/>
</dbReference>
<feature type="compositionally biased region" description="Low complexity" evidence="6">
    <location>
        <begin position="1966"/>
        <end position="1987"/>
    </location>
</feature>
<dbReference type="EMBL" id="FNXT01000248">
    <property type="protein sequence ID" value="SZX62602.1"/>
    <property type="molecule type" value="Genomic_DNA"/>
</dbReference>
<gene>
    <name evidence="9" type="ORF">BQ4739_LOCUS3206</name>
</gene>
<feature type="domain" description="Ion transport" evidence="8">
    <location>
        <begin position="890"/>
        <end position="1126"/>
    </location>
</feature>
<evidence type="ECO:0000256" key="6">
    <source>
        <dbReference type="SAM" id="MobiDB-lite"/>
    </source>
</evidence>
<feature type="transmembrane region" description="Helical" evidence="7">
    <location>
        <begin position="946"/>
        <end position="967"/>
    </location>
</feature>
<feature type="region of interest" description="Disordered" evidence="6">
    <location>
        <begin position="1453"/>
        <end position="1488"/>
    </location>
</feature>
<feature type="transmembrane region" description="Helical" evidence="7">
    <location>
        <begin position="1098"/>
        <end position="1121"/>
    </location>
</feature>
<dbReference type="PANTHER" id="PTHR10037:SF62">
    <property type="entry name" value="SODIUM CHANNEL PROTEIN 60E"/>
    <property type="match status" value="1"/>
</dbReference>
<feature type="region of interest" description="Disordered" evidence="6">
    <location>
        <begin position="1"/>
        <end position="103"/>
    </location>
</feature>
<feature type="transmembrane region" description="Helical" evidence="7">
    <location>
        <begin position="2138"/>
        <end position="2167"/>
    </location>
</feature>
<keyword evidence="10" id="KW-1185">Reference proteome</keyword>
<feature type="region of interest" description="Disordered" evidence="6">
    <location>
        <begin position="2921"/>
        <end position="2944"/>
    </location>
</feature>
<feature type="region of interest" description="Disordered" evidence="6">
    <location>
        <begin position="1414"/>
        <end position="1435"/>
    </location>
</feature>
<feature type="compositionally biased region" description="Basic residues" evidence="6">
    <location>
        <begin position="1465"/>
        <end position="1476"/>
    </location>
</feature>
<feature type="compositionally biased region" description="Low complexity" evidence="6">
    <location>
        <begin position="1662"/>
        <end position="1685"/>
    </location>
</feature>
<feature type="domain" description="Ion transport" evidence="8">
    <location>
        <begin position="2342"/>
        <end position="2585"/>
    </location>
</feature>
<feature type="transmembrane region" description="Helical" evidence="7">
    <location>
        <begin position="2552"/>
        <end position="2576"/>
    </location>
</feature>
<evidence type="ECO:0000256" key="3">
    <source>
        <dbReference type="ARBA" id="ARBA00022989"/>
    </source>
</evidence>
<feature type="compositionally biased region" description="Low complexity" evidence="6">
    <location>
        <begin position="1453"/>
        <end position="1464"/>
    </location>
</feature>
<feature type="coiled-coil region" evidence="5">
    <location>
        <begin position="116"/>
        <end position="143"/>
    </location>
</feature>
<dbReference type="GO" id="GO:0005248">
    <property type="term" value="F:voltage-gated sodium channel activity"/>
    <property type="evidence" value="ECO:0007669"/>
    <property type="project" value="TreeGrafter"/>
</dbReference>
<keyword evidence="4 7" id="KW-0472">Membrane</keyword>
<accession>A0A383VD05</accession>
<feature type="compositionally biased region" description="Low complexity" evidence="6">
    <location>
        <begin position="1587"/>
        <end position="1597"/>
    </location>
</feature>
<name>A0A383VD05_TETOB</name>